<dbReference type="STRING" id="1314781.A0A165I3Q7"/>
<dbReference type="Gene3D" id="3.30.160.20">
    <property type="match status" value="1"/>
</dbReference>
<dbReference type="InterPro" id="IPR000352">
    <property type="entry name" value="Pep_chain_release_fac_I"/>
</dbReference>
<reference evidence="7 8" key="1">
    <citation type="journal article" date="2016" name="Mol. Biol. Evol.">
        <title>Comparative Genomics of Early-Diverging Mushroom-Forming Fungi Provides Insights into the Origins of Lignocellulose Decay Capabilities.</title>
        <authorList>
            <person name="Nagy L.G."/>
            <person name="Riley R."/>
            <person name="Tritt A."/>
            <person name="Adam C."/>
            <person name="Daum C."/>
            <person name="Floudas D."/>
            <person name="Sun H."/>
            <person name="Yadav J.S."/>
            <person name="Pangilinan J."/>
            <person name="Larsson K.H."/>
            <person name="Matsuura K."/>
            <person name="Barry K."/>
            <person name="Labutti K."/>
            <person name="Kuo R."/>
            <person name="Ohm R.A."/>
            <person name="Bhattacharya S.S."/>
            <person name="Shirouzu T."/>
            <person name="Yoshinaga Y."/>
            <person name="Martin F.M."/>
            <person name="Grigoriev I.V."/>
            <person name="Hibbett D.S."/>
        </authorList>
    </citation>
    <scope>NUCLEOTIDE SEQUENCE [LARGE SCALE GENOMIC DNA]</scope>
    <source>
        <strain evidence="7 8">HHB12029</strain>
    </source>
</reference>
<dbReference type="InParanoid" id="A0A165I3Q7"/>
<evidence type="ECO:0000313" key="8">
    <source>
        <dbReference type="Proteomes" id="UP000077266"/>
    </source>
</evidence>
<feature type="compositionally biased region" description="Acidic residues" evidence="5">
    <location>
        <begin position="292"/>
        <end position="309"/>
    </location>
</feature>
<evidence type="ECO:0000259" key="6">
    <source>
        <dbReference type="Pfam" id="PF00472"/>
    </source>
</evidence>
<dbReference type="CDD" id="cd20267">
    <property type="entry name" value="Complex1_LYR_LYRM7"/>
    <property type="match status" value="1"/>
</dbReference>
<keyword evidence="4" id="KW-0496">Mitochondrion</keyword>
<keyword evidence="3" id="KW-0809">Transit peptide</keyword>
<dbReference type="PANTHER" id="PTHR46203">
    <property type="entry name" value="PROBABLE PEPTIDE CHAIN RELEASE FACTOR C12ORF65"/>
    <property type="match status" value="1"/>
</dbReference>
<evidence type="ECO:0000256" key="4">
    <source>
        <dbReference type="ARBA" id="ARBA00023128"/>
    </source>
</evidence>
<dbReference type="GO" id="GO:0032543">
    <property type="term" value="P:mitochondrial translation"/>
    <property type="evidence" value="ECO:0007669"/>
    <property type="project" value="UniProtKB-ARBA"/>
</dbReference>
<evidence type="ECO:0000313" key="7">
    <source>
        <dbReference type="EMBL" id="KZV92852.1"/>
    </source>
</evidence>
<feature type="domain" description="Prokaryotic-type class I peptide chain release factors" evidence="6">
    <location>
        <begin position="189"/>
        <end position="282"/>
    </location>
</feature>
<evidence type="ECO:0000256" key="5">
    <source>
        <dbReference type="SAM" id="MobiDB-lite"/>
    </source>
</evidence>
<accession>A0A165I3Q7</accession>
<dbReference type="EMBL" id="KV426000">
    <property type="protein sequence ID" value="KZV92852.1"/>
    <property type="molecule type" value="Genomic_DNA"/>
</dbReference>
<dbReference type="GO" id="GO:0005739">
    <property type="term" value="C:mitochondrion"/>
    <property type="evidence" value="ECO:0007669"/>
    <property type="project" value="UniProtKB-SubCell"/>
</dbReference>
<gene>
    <name evidence="7" type="ORF">EXIGLDRAFT_768581</name>
</gene>
<dbReference type="AlphaFoldDB" id="A0A165I3Q7"/>
<evidence type="ECO:0000256" key="3">
    <source>
        <dbReference type="ARBA" id="ARBA00022946"/>
    </source>
</evidence>
<organism evidence="7 8">
    <name type="scientific">Exidia glandulosa HHB12029</name>
    <dbReference type="NCBI Taxonomy" id="1314781"/>
    <lineage>
        <taxon>Eukaryota</taxon>
        <taxon>Fungi</taxon>
        <taxon>Dikarya</taxon>
        <taxon>Basidiomycota</taxon>
        <taxon>Agaricomycotina</taxon>
        <taxon>Agaricomycetes</taxon>
        <taxon>Auriculariales</taxon>
        <taxon>Exidiaceae</taxon>
        <taxon>Exidia</taxon>
    </lineage>
</organism>
<evidence type="ECO:0000256" key="2">
    <source>
        <dbReference type="ARBA" id="ARBA00010835"/>
    </source>
</evidence>
<dbReference type="Pfam" id="PF00472">
    <property type="entry name" value="RF-1"/>
    <property type="match status" value="1"/>
</dbReference>
<sequence>MSAAAELRAVYRALIRTAGRTFSGDEPVKRAFIRKARTDFVPPIALAQSAPDQFAAKLAFAREVEQVLRTNIVQAVRAEDADTYKLKMTKNTELGSNETVKTPVPREQRARRTPCGSANTPPNARSFSTSRALSKTTPRAKPSSHTTAKMPKSKPKPDDVLPEATTPAKSHINFSELKRLAASREVPALNEADLEERFVRGSGPGGQSINKTENCVQLTHKPSGLRVECQHTRSLTQNRKVARKWLAQKLDEQLNPGLSKTSLHAARQNERKRQKAKKKRKAERAKLAQLESEADEMGESSADAEEEDHDVNARNKL</sequence>
<comment type="subcellular location">
    <subcellularLocation>
        <location evidence="1">Mitochondrion</location>
    </subcellularLocation>
</comment>
<dbReference type="OrthoDB" id="277888at2759"/>
<feature type="compositionally biased region" description="Polar residues" evidence="5">
    <location>
        <begin position="89"/>
        <end position="100"/>
    </location>
</feature>
<comment type="similarity">
    <text evidence="2">Belongs to the prokaryotic/mitochondrial release factor family.</text>
</comment>
<feature type="region of interest" description="Disordered" evidence="5">
    <location>
        <begin position="89"/>
        <end position="167"/>
    </location>
</feature>
<dbReference type="GO" id="GO:0034551">
    <property type="term" value="P:mitochondrial respiratory chain complex III assembly"/>
    <property type="evidence" value="ECO:0007669"/>
    <property type="project" value="InterPro"/>
</dbReference>
<name>A0A165I3Q7_EXIGL</name>
<feature type="compositionally biased region" description="Basic residues" evidence="5">
    <location>
        <begin position="270"/>
        <end position="283"/>
    </location>
</feature>
<feature type="region of interest" description="Disordered" evidence="5">
    <location>
        <begin position="256"/>
        <end position="317"/>
    </location>
</feature>
<dbReference type="InterPro" id="IPR045853">
    <property type="entry name" value="Pep_chain_release_fac_I_sf"/>
</dbReference>
<dbReference type="GO" id="GO:0003747">
    <property type="term" value="F:translation release factor activity"/>
    <property type="evidence" value="ECO:0007669"/>
    <property type="project" value="InterPro"/>
</dbReference>
<dbReference type="PANTHER" id="PTHR46203:SF1">
    <property type="entry name" value="MITOCHONDRIAL TRANSLATION RELEASE FACTOR IN RESCUE"/>
    <property type="match status" value="1"/>
</dbReference>
<dbReference type="SUPFAM" id="SSF75620">
    <property type="entry name" value="Release factor"/>
    <property type="match status" value="1"/>
</dbReference>
<proteinExistence type="inferred from homology"/>
<protein>
    <recommendedName>
        <fullName evidence="6">Prokaryotic-type class I peptide chain release factors domain-containing protein</fullName>
    </recommendedName>
</protein>
<feature type="compositionally biased region" description="Polar residues" evidence="5">
    <location>
        <begin position="116"/>
        <end position="147"/>
    </location>
</feature>
<dbReference type="Proteomes" id="UP000077266">
    <property type="component" value="Unassembled WGS sequence"/>
</dbReference>
<keyword evidence="8" id="KW-1185">Reference proteome</keyword>
<evidence type="ECO:0000256" key="1">
    <source>
        <dbReference type="ARBA" id="ARBA00004173"/>
    </source>
</evidence>
<dbReference type="InterPro" id="IPR052405">
    <property type="entry name" value="Mito_Transl_Release_Factor"/>
</dbReference>
<dbReference type="InterPro" id="IPR045298">
    <property type="entry name" value="Complex1_LYR_LYRM7"/>
</dbReference>